<evidence type="ECO:0000256" key="4">
    <source>
        <dbReference type="ARBA" id="ARBA00022692"/>
    </source>
</evidence>
<evidence type="ECO:0000256" key="3">
    <source>
        <dbReference type="ARBA" id="ARBA00022452"/>
    </source>
</evidence>
<comment type="caution">
    <text evidence="11">The sequence shown here is derived from an EMBL/GenBank/DDBJ whole genome shotgun (WGS) entry which is preliminary data.</text>
</comment>
<keyword evidence="3 7" id="KW-1134">Transmembrane beta strand</keyword>
<dbReference type="Gene3D" id="2.40.170.20">
    <property type="entry name" value="TonB-dependent receptor, beta-barrel domain"/>
    <property type="match status" value="1"/>
</dbReference>
<comment type="subcellular location">
    <subcellularLocation>
        <location evidence="1 7">Cell outer membrane</location>
        <topology evidence="1 7">Multi-pass membrane protein</topology>
    </subcellularLocation>
</comment>
<evidence type="ECO:0000313" key="12">
    <source>
        <dbReference type="Proteomes" id="UP001597049"/>
    </source>
</evidence>
<dbReference type="Pfam" id="PF07715">
    <property type="entry name" value="Plug"/>
    <property type="match status" value="1"/>
</dbReference>
<dbReference type="PANTHER" id="PTHR40980">
    <property type="entry name" value="PLUG DOMAIN-CONTAINING PROTEIN"/>
    <property type="match status" value="1"/>
</dbReference>
<protein>
    <submittedName>
        <fullName evidence="11">TonB-dependent receptor domain-containing protein</fullName>
    </submittedName>
</protein>
<gene>
    <name evidence="11" type="ORF">ACFQ0R_09845</name>
</gene>
<dbReference type="PANTHER" id="PTHR40980:SF4">
    <property type="entry name" value="TONB-DEPENDENT RECEPTOR-LIKE BETA-BARREL DOMAIN-CONTAINING PROTEIN"/>
    <property type="match status" value="1"/>
</dbReference>
<dbReference type="Proteomes" id="UP001597049">
    <property type="component" value="Unassembled WGS sequence"/>
</dbReference>
<reference evidence="12" key="1">
    <citation type="journal article" date="2019" name="Int. J. Syst. Evol. Microbiol.">
        <title>The Global Catalogue of Microorganisms (GCM) 10K type strain sequencing project: providing services to taxonomists for standard genome sequencing and annotation.</title>
        <authorList>
            <consortium name="The Broad Institute Genomics Platform"/>
            <consortium name="The Broad Institute Genome Sequencing Center for Infectious Disease"/>
            <person name="Wu L."/>
            <person name="Ma J."/>
        </authorList>
    </citation>
    <scope>NUCLEOTIDE SEQUENCE [LARGE SCALE GENOMIC DNA]</scope>
    <source>
        <strain evidence="12">CCUG 56752</strain>
    </source>
</reference>
<evidence type="ECO:0000313" key="11">
    <source>
        <dbReference type="EMBL" id="MFD0932895.1"/>
    </source>
</evidence>
<organism evidence="11 12">
    <name type="scientific">Psychroflexus salinarum</name>
    <dbReference type="NCBI Taxonomy" id="546024"/>
    <lineage>
        <taxon>Bacteria</taxon>
        <taxon>Pseudomonadati</taxon>
        <taxon>Bacteroidota</taxon>
        <taxon>Flavobacteriia</taxon>
        <taxon>Flavobacteriales</taxon>
        <taxon>Flavobacteriaceae</taxon>
        <taxon>Psychroflexus</taxon>
    </lineage>
</organism>
<feature type="domain" description="Outer membrane protein beta-barrel" evidence="10">
    <location>
        <begin position="368"/>
        <end position="779"/>
    </location>
</feature>
<feature type="region of interest" description="Disordered" evidence="8">
    <location>
        <begin position="784"/>
        <end position="805"/>
    </location>
</feature>
<dbReference type="EMBL" id="JBHTIV010000010">
    <property type="protein sequence ID" value="MFD0932895.1"/>
    <property type="molecule type" value="Genomic_DNA"/>
</dbReference>
<dbReference type="InterPro" id="IPR039426">
    <property type="entry name" value="TonB-dep_rcpt-like"/>
</dbReference>
<proteinExistence type="inferred from homology"/>
<feature type="compositionally biased region" description="Acidic residues" evidence="8">
    <location>
        <begin position="796"/>
        <end position="805"/>
    </location>
</feature>
<dbReference type="RefSeq" id="WP_379658202.1">
    <property type="nucleotide sequence ID" value="NZ_JBHTIV010000010.1"/>
</dbReference>
<sequence length="805" mass="91182">MIILAFLPIVGFAQKYELTGKVIDKSMDYPLEYASISAKSIEDGSIVNGGVTNRKGVFSIQLEKGTYNLEIEYISFEVKEINNFTINKDTDLGTIGLGAKAGELDEVTVVAETTQVDVRLDKKIYNVGKDLTTAGGTVSDALGNVPSVTVDIDGAISLRGNSNVRILINGKPSSVAGYGSQDVFQQLPAEAIESVEVITSPSARYDAEGTGGIINIILKREKTLGFNGSVRGTVGSPRNTGIYTDVNLRSDNFNIFNSLGFSDRKRPGNAVFDNRYPNGESFDRILETREYDRSGENFNLNTGIEYFIDDMSSLTGSFFMRLGDDLDVTTNDSQRFLDGNFIDRSLRSEGETEEDARYQYSFNYEKRFDKENRDHKLTADIQYSSSDETKSAIIDETLETIPGQDILETEDEKSYLVQADYVRPMGDAQFEAGFRGDYSDQTQGFLVERFNFETNEFEIDPDISSDFDFQQNVTAVYTQYGDKMGKFSYLLGLRYENTQLKGKTTPLVPENFDRNFDFDKNFDGIFPTVNLVYELGEEENVTLGYNRRINRPRSWYLNPFPSQSSRTNVFQGNPDLNPSFANAFDLGYLKRWEKITLTSSVYFQRETDAFERVQRDTGRDTQDNIDIIENIPINLSTEQRYGAELGVLYNPAKWLRTNLSFNYFKFETDGNFEGIDYGATNESYFGRFSSNIILPWKIQWQTNAFYRGPRENAQTKTDPIASLDLAFSKDILNDNATISLNVRDLFNSRRRDQFTVTDNFISDSSFQWRERQITATLVYRFNQKKREQNRRGGDSGGDDDGDFGG</sequence>
<dbReference type="Pfam" id="PF13715">
    <property type="entry name" value="CarbopepD_reg_2"/>
    <property type="match status" value="1"/>
</dbReference>
<dbReference type="InterPro" id="IPR041700">
    <property type="entry name" value="OMP_b-brl_3"/>
</dbReference>
<keyword evidence="2 7" id="KW-0813">Transport</keyword>
<keyword evidence="11" id="KW-0675">Receptor</keyword>
<name>A0ABW3GSV7_9FLAO</name>
<feature type="compositionally biased region" description="Basic and acidic residues" evidence="8">
    <location>
        <begin position="784"/>
        <end position="793"/>
    </location>
</feature>
<dbReference type="InterPro" id="IPR036942">
    <property type="entry name" value="Beta-barrel_TonB_sf"/>
</dbReference>
<keyword evidence="4 7" id="KW-0812">Transmembrane</keyword>
<evidence type="ECO:0000256" key="2">
    <source>
        <dbReference type="ARBA" id="ARBA00022448"/>
    </source>
</evidence>
<dbReference type="SUPFAM" id="SSF49464">
    <property type="entry name" value="Carboxypeptidase regulatory domain-like"/>
    <property type="match status" value="1"/>
</dbReference>
<dbReference type="InterPro" id="IPR012910">
    <property type="entry name" value="Plug_dom"/>
</dbReference>
<feature type="domain" description="TonB-dependent receptor plug" evidence="9">
    <location>
        <begin position="135"/>
        <end position="213"/>
    </location>
</feature>
<dbReference type="Gene3D" id="2.170.130.10">
    <property type="entry name" value="TonB-dependent receptor, plug domain"/>
    <property type="match status" value="1"/>
</dbReference>
<dbReference type="InterPro" id="IPR008969">
    <property type="entry name" value="CarboxyPept-like_regulatory"/>
</dbReference>
<accession>A0ABW3GSV7</accession>
<evidence type="ECO:0000256" key="5">
    <source>
        <dbReference type="ARBA" id="ARBA00023136"/>
    </source>
</evidence>
<keyword evidence="5 7" id="KW-0472">Membrane</keyword>
<dbReference type="Pfam" id="PF14905">
    <property type="entry name" value="OMP_b-brl_3"/>
    <property type="match status" value="1"/>
</dbReference>
<dbReference type="PROSITE" id="PS52016">
    <property type="entry name" value="TONB_DEPENDENT_REC_3"/>
    <property type="match status" value="1"/>
</dbReference>
<evidence type="ECO:0000256" key="7">
    <source>
        <dbReference type="PROSITE-ProRule" id="PRU01360"/>
    </source>
</evidence>
<dbReference type="InterPro" id="IPR037066">
    <property type="entry name" value="Plug_dom_sf"/>
</dbReference>
<keyword evidence="6 7" id="KW-0998">Cell outer membrane</keyword>
<dbReference type="Gene3D" id="2.60.40.1120">
    <property type="entry name" value="Carboxypeptidase-like, regulatory domain"/>
    <property type="match status" value="1"/>
</dbReference>
<comment type="similarity">
    <text evidence="7">Belongs to the TonB-dependent receptor family.</text>
</comment>
<evidence type="ECO:0000256" key="1">
    <source>
        <dbReference type="ARBA" id="ARBA00004571"/>
    </source>
</evidence>
<evidence type="ECO:0000259" key="9">
    <source>
        <dbReference type="Pfam" id="PF07715"/>
    </source>
</evidence>
<evidence type="ECO:0000256" key="8">
    <source>
        <dbReference type="SAM" id="MobiDB-lite"/>
    </source>
</evidence>
<evidence type="ECO:0000259" key="10">
    <source>
        <dbReference type="Pfam" id="PF14905"/>
    </source>
</evidence>
<evidence type="ECO:0000256" key="6">
    <source>
        <dbReference type="ARBA" id="ARBA00023237"/>
    </source>
</evidence>
<dbReference type="SUPFAM" id="SSF56935">
    <property type="entry name" value="Porins"/>
    <property type="match status" value="1"/>
</dbReference>
<keyword evidence="12" id="KW-1185">Reference proteome</keyword>